<accession>A0ABT4UMN4</accession>
<keyword evidence="2" id="KW-1185">Reference proteome</keyword>
<reference evidence="1 2" key="1">
    <citation type="submission" date="2022-12" db="EMBL/GenBank/DDBJ databases">
        <title>Chitinophagaceae gen. sp. nov., a new member of the family Chitinophagaceae, isolated from soil in a chemical factory.</title>
        <authorList>
            <person name="Ke Z."/>
        </authorList>
    </citation>
    <scope>NUCLEOTIDE SEQUENCE [LARGE SCALE GENOMIC DNA]</scope>
    <source>
        <strain evidence="1 2">LY-5</strain>
    </source>
</reference>
<dbReference type="RefSeq" id="WP_407032349.1">
    <property type="nucleotide sequence ID" value="NZ_JAQGEF010000021.1"/>
</dbReference>
<proteinExistence type="predicted"/>
<comment type="caution">
    <text evidence="1">The sequence shown here is derived from an EMBL/GenBank/DDBJ whole genome shotgun (WGS) entry which is preliminary data.</text>
</comment>
<dbReference type="EMBL" id="JAQGEF010000021">
    <property type="protein sequence ID" value="MDA3616020.1"/>
    <property type="molecule type" value="Genomic_DNA"/>
</dbReference>
<sequence length="273" mass="30843">MKRNLLFVVVKSSLLLAFTAGLFFVSAEKRIVNSEKFQTAFKIGNDTINIAGYNAMSADSILLVHLHHNEQTALNVAQQFLAGNPPVSFIYLDNKASREVHFKINKFNVKFDPNRIFSKQGIQKTIVTEPAVAKPAFNEVNKLSRFLIDSHFIKAKVIIALHNNTTLGLLTVHDFKPEGKYAGEAINVFVNDKNEPDNFIITTELEYYIYLKEQNLNVVLQHPTPIDDGSLSVWAAKNNKPYLNIEVEHGNSERQKELLNIVYNMVLATGRNQ</sequence>
<evidence type="ECO:0000313" key="1">
    <source>
        <dbReference type="EMBL" id="MDA3616020.1"/>
    </source>
</evidence>
<name>A0ABT4UMN4_9BACT</name>
<gene>
    <name evidence="1" type="ORF">O3P16_14490</name>
</gene>
<dbReference type="Proteomes" id="UP001210231">
    <property type="component" value="Unassembled WGS sequence"/>
</dbReference>
<evidence type="ECO:0000313" key="2">
    <source>
        <dbReference type="Proteomes" id="UP001210231"/>
    </source>
</evidence>
<protein>
    <submittedName>
        <fullName evidence="1">Uncharacterized protein</fullName>
    </submittedName>
</protein>
<organism evidence="1 2">
    <name type="scientific">Polluticaenibacter yanchengensis</name>
    <dbReference type="NCBI Taxonomy" id="3014562"/>
    <lineage>
        <taxon>Bacteria</taxon>
        <taxon>Pseudomonadati</taxon>
        <taxon>Bacteroidota</taxon>
        <taxon>Chitinophagia</taxon>
        <taxon>Chitinophagales</taxon>
        <taxon>Chitinophagaceae</taxon>
        <taxon>Polluticaenibacter</taxon>
    </lineage>
</organism>